<reference evidence="3" key="1">
    <citation type="journal article" date="2023" name="Commun. Biol.">
        <title>Genome analysis of Parmales, the sister group of diatoms, reveals the evolutionary specialization of diatoms from phago-mixotrophs to photoautotrophs.</title>
        <authorList>
            <person name="Ban H."/>
            <person name="Sato S."/>
            <person name="Yoshikawa S."/>
            <person name="Yamada K."/>
            <person name="Nakamura Y."/>
            <person name="Ichinomiya M."/>
            <person name="Sato N."/>
            <person name="Blanc-Mathieu R."/>
            <person name="Endo H."/>
            <person name="Kuwata A."/>
            <person name="Ogata H."/>
        </authorList>
    </citation>
    <scope>NUCLEOTIDE SEQUENCE [LARGE SCALE GENOMIC DNA]</scope>
    <source>
        <strain evidence="3">NIES 3701</strain>
    </source>
</reference>
<evidence type="ECO:0000313" key="3">
    <source>
        <dbReference type="Proteomes" id="UP001165085"/>
    </source>
</evidence>
<protein>
    <submittedName>
        <fullName evidence="2">Uncharacterized protein</fullName>
    </submittedName>
</protein>
<dbReference type="EMBL" id="BRXY01000051">
    <property type="protein sequence ID" value="GMH58128.1"/>
    <property type="molecule type" value="Genomic_DNA"/>
</dbReference>
<comment type="caution">
    <text evidence="2">The sequence shown here is derived from an EMBL/GenBank/DDBJ whole genome shotgun (WGS) entry which is preliminary data.</text>
</comment>
<accession>A0A9W7DX60</accession>
<dbReference type="Proteomes" id="UP001165085">
    <property type="component" value="Unassembled WGS sequence"/>
</dbReference>
<sequence length="315" mass="34228">MPLWKRLLAEYPNVNKAVAVKALSLCSDLSGDEQLKAASELLSITLLDFNMLPSTPVASPPSASILPSPPPPPSTTTVTPQSLNFREFPLLHCLKCIEEIDNPKCEGCGEKFGFGGTEGTCCFGDLCPVCIDEMMPKCNLCENRLCGGVDGGPGTEYEDSPSSGLCCPDCLYYADGEKCDSCEQRHLECESDDGGNHYCPDCIVDCAGEKCGACDQRSLECVEDSDYDYLCEDCLYNERGPECTSCGQRTPDHKWSMSRGDLCPECYDDDVDGLKCSGCNVRTDELGMCGSTNRFLICAECRCEEGCEDCARFKG</sequence>
<keyword evidence="3" id="KW-1185">Reference proteome</keyword>
<organism evidence="2 3">
    <name type="scientific">Triparma strigata</name>
    <dbReference type="NCBI Taxonomy" id="1606541"/>
    <lineage>
        <taxon>Eukaryota</taxon>
        <taxon>Sar</taxon>
        <taxon>Stramenopiles</taxon>
        <taxon>Ochrophyta</taxon>
        <taxon>Bolidophyceae</taxon>
        <taxon>Parmales</taxon>
        <taxon>Triparmaceae</taxon>
        <taxon>Triparma</taxon>
    </lineage>
</organism>
<dbReference type="OrthoDB" id="10528168at2759"/>
<dbReference type="AlphaFoldDB" id="A0A9W7DX60"/>
<evidence type="ECO:0000256" key="1">
    <source>
        <dbReference type="SAM" id="MobiDB-lite"/>
    </source>
</evidence>
<gene>
    <name evidence="2" type="ORF">TrST_g4516</name>
</gene>
<evidence type="ECO:0000313" key="2">
    <source>
        <dbReference type="EMBL" id="GMH58128.1"/>
    </source>
</evidence>
<feature type="region of interest" description="Disordered" evidence="1">
    <location>
        <begin position="60"/>
        <end position="79"/>
    </location>
</feature>
<name>A0A9W7DX60_9STRA</name>
<proteinExistence type="predicted"/>